<dbReference type="Gene3D" id="3.30.1540.10">
    <property type="entry name" value="formyl-coa transferase, domain 3"/>
    <property type="match status" value="1"/>
</dbReference>
<dbReference type="InterPro" id="IPR003673">
    <property type="entry name" value="CoA-Trfase_fam_III"/>
</dbReference>
<organism evidence="2 3">
    <name type="scientific">Salipiger marinus</name>
    <dbReference type="NCBI Taxonomy" id="555512"/>
    <lineage>
        <taxon>Bacteria</taxon>
        <taxon>Pseudomonadati</taxon>
        <taxon>Pseudomonadota</taxon>
        <taxon>Alphaproteobacteria</taxon>
        <taxon>Rhodobacterales</taxon>
        <taxon>Roseobacteraceae</taxon>
        <taxon>Salipiger</taxon>
    </lineage>
</organism>
<gene>
    <name evidence="2" type="ORF">SAMN04487993_102927</name>
</gene>
<name>A0A1G8TDH0_9RHOB</name>
<evidence type="ECO:0000313" key="2">
    <source>
        <dbReference type="EMBL" id="SDJ39558.1"/>
    </source>
</evidence>
<evidence type="ECO:0000313" key="3">
    <source>
        <dbReference type="Proteomes" id="UP000199093"/>
    </source>
</evidence>
<dbReference type="SUPFAM" id="SSF89796">
    <property type="entry name" value="CoA-transferase family III (CaiB/BaiF)"/>
    <property type="match status" value="1"/>
</dbReference>
<dbReference type="InterPro" id="IPR050483">
    <property type="entry name" value="CoA-transferase_III_domain"/>
</dbReference>
<evidence type="ECO:0000256" key="1">
    <source>
        <dbReference type="ARBA" id="ARBA00022679"/>
    </source>
</evidence>
<accession>A0A1G8TDH0</accession>
<protein>
    <submittedName>
        <fullName evidence="2">Crotonobetainyl-CoA:carnitine CoA-transferase CaiB</fullName>
    </submittedName>
</protein>
<keyword evidence="1 2" id="KW-0808">Transferase</keyword>
<dbReference type="InterPro" id="IPR023606">
    <property type="entry name" value="CoA-Trfase_III_dom_1_sf"/>
</dbReference>
<dbReference type="Gene3D" id="3.40.50.10540">
    <property type="entry name" value="Crotonobetainyl-coa:carnitine coa-transferase, domain 1"/>
    <property type="match status" value="1"/>
</dbReference>
<dbReference type="Pfam" id="PF02515">
    <property type="entry name" value="CoA_transf_3"/>
    <property type="match status" value="1"/>
</dbReference>
<dbReference type="EMBL" id="FNEJ01000029">
    <property type="protein sequence ID" value="SDJ39558.1"/>
    <property type="molecule type" value="Genomic_DNA"/>
</dbReference>
<dbReference type="PANTHER" id="PTHR48207:SF3">
    <property type="entry name" value="SUCCINATE--HYDROXYMETHYLGLUTARATE COA-TRANSFERASE"/>
    <property type="match status" value="1"/>
</dbReference>
<dbReference type="OrthoDB" id="7208981at2"/>
<sequence length="396" mass="42415">MRPLDGIKVVDFSRVLAGPMATQVMAEYGAEVTKIERPGDGDESRVFEPVFDGGHSAYYAAFNRSKRSIAVDLKSEEGRQLAFDLAASADVLVENFLPGGMASMGLGYEVLREANPGLVYVSNTGFGQTGPYAKRKGYDTIFQALSGVIDLTGHPDGPPAKVGLPFADLTSGLWILIGALTGLLGRVRSGQGCHVDMAMMDAQVSLLSLPAARYFALGETPTRTGTEHLGRVPSSAFACKGGEWLFISASDQHWPLLCGALGLDGMADDPSLARNIDRVDRRAEVTQVLADAIAMRDRAELAPALRKVGVPAGEVNTVPEILNDPHTQARGMVATYEDPDRGATPGLRTPLRYSGYDDHRFEAPPKLGADTRRILAEELALDEATIAALYERGIVQ</sequence>
<dbReference type="InterPro" id="IPR044855">
    <property type="entry name" value="CoA-Trfase_III_dom3_sf"/>
</dbReference>
<dbReference type="GO" id="GO:0008410">
    <property type="term" value="F:CoA-transferase activity"/>
    <property type="evidence" value="ECO:0007669"/>
    <property type="project" value="TreeGrafter"/>
</dbReference>
<dbReference type="AlphaFoldDB" id="A0A1G8TDH0"/>
<dbReference type="RefSeq" id="WP_089851512.1">
    <property type="nucleotide sequence ID" value="NZ_FNEJ01000029.1"/>
</dbReference>
<dbReference type="STRING" id="555512.SAMN04487993_102927"/>
<dbReference type="Proteomes" id="UP000199093">
    <property type="component" value="Unassembled WGS sequence"/>
</dbReference>
<proteinExistence type="predicted"/>
<reference evidence="3" key="1">
    <citation type="submission" date="2016-10" db="EMBL/GenBank/DDBJ databases">
        <authorList>
            <person name="Varghese N."/>
            <person name="Submissions S."/>
        </authorList>
    </citation>
    <scope>NUCLEOTIDE SEQUENCE [LARGE SCALE GENOMIC DNA]</scope>
    <source>
        <strain evidence="3">DSM 26424</strain>
    </source>
</reference>
<keyword evidence="3" id="KW-1185">Reference proteome</keyword>
<dbReference type="PANTHER" id="PTHR48207">
    <property type="entry name" value="SUCCINATE--HYDROXYMETHYLGLUTARATE COA-TRANSFERASE"/>
    <property type="match status" value="1"/>
</dbReference>